<dbReference type="InterPro" id="IPR002937">
    <property type="entry name" value="Amino_oxidase"/>
</dbReference>
<proteinExistence type="predicted"/>
<dbReference type="SUPFAM" id="SSF51905">
    <property type="entry name" value="FAD/NAD(P)-binding domain"/>
    <property type="match status" value="1"/>
</dbReference>
<dbReference type="PANTHER" id="PTHR10742">
    <property type="entry name" value="FLAVIN MONOAMINE OXIDASE"/>
    <property type="match status" value="1"/>
</dbReference>
<feature type="domain" description="Amine oxidase" evidence="1">
    <location>
        <begin position="137"/>
        <end position="404"/>
    </location>
</feature>
<dbReference type="AlphaFoldDB" id="A0A6C0K4K6"/>
<dbReference type="Pfam" id="PF01593">
    <property type="entry name" value="Amino_oxidase"/>
    <property type="match status" value="2"/>
</dbReference>
<dbReference type="Gene3D" id="3.50.50.60">
    <property type="entry name" value="FAD/NAD(P)-binding domain"/>
    <property type="match status" value="1"/>
</dbReference>
<evidence type="ECO:0000259" key="1">
    <source>
        <dbReference type="Pfam" id="PF01593"/>
    </source>
</evidence>
<evidence type="ECO:0000313" key="2">
    <source>
        <dbReference type="EMBL" id="QHU11168.1"/>
    </source>
</evidence>
<dbReference type="EMBL" id="MN740779">
    <property type="protein sequence ID" value="QHU11168.1"/>
    <property type="molecule type" value="Genomic_DNA"/>
</dbReference>
<accession>A0A6C0K4K6</accession>
<reference evidence="2" key="1">
    <citation type="journal article" date="2020" name="Nature">
        <title>Giant virus diversity and host interactions through global metagenomics.</title>
        <authorList>
            <person name="Schulz F."/>
            <person name="Roux S."/>
            <person name="Paez-Espino D."/>
            <person name="Jungbluth S."/>
            <person name="Walsh D.A."/>
            <person name="Denef V.J."/>
            <person name="McMahon K.D."/>
            <person name="Konstantinidis K.T."/>
            <person name="Eloe-Fadrosh E.A."/>
            <person name="Kyrpides N.C."/>
            <person name="Woyke T."/>
        </authorList>
    </citation>
    <scope>NUCLEOTIDE SEQUENCE</scope>
    <source>
        <strain evidence="2">GVMAG-S-1101165-84</strain>
    </source>
</reference>
<name>A0A6C0K4K6_9ZZZZ</name>
<dbReference type="PANTHER" id="PTHR10742:SF410">
    <property type="entry name" value="LYSINE-SPECIFIC HISTONE DEMETHYLASE 2"/>
    <property type="match status" value="1"/>
</dbReference>
<feature type="domain" description="Amine oxidase" evidence="1">
    <location>
        <begin position="12"/>
        <end position="78"/>
    </location>
</feature>
<protein>
    <recommendedName>
        <fullName evidence="1">Amine oxidase domain-containing protein</fullName>
    </recommendedName>
</protein>
<dbReference type="InterPro" id="IPR050281">
    <property type="entry name" value="Flavin_monoamine_oxidase"/>
</dbReference>
<sequence>MHYDFLIVGAGIAGLLCGLELLKRNKDQKICILEQYDYVGGRMLTHKQKGAQWEIAAGRYSERHPMLLGLIKKYGLHSIPIGRGDHSGFAELIPTFMDPLKSLSPRILATHTLGELLTRIHGSRAHDFLQLFPYWGEIWALRADLGLRSFASEFRGSEEFYVCQEGLQSVAHHMQKEYEALGGMIQLNVKVLDVQEQPKGVCVLMQPMHYEKGVLRPAAAKGELHANHCILAMPVFPLKKLPSVHMPVLKHLTMEPLIRMYAIFPVRKGKSWFSFLKGNQVFPDNVIRYFIPINSAKGLCMISYTDGDDARYWIKMLDTKHRPFVQTRVMKEIRRLFPDLTIPEPTEFHTYPWHDGCSYWRPGSYDPEDMCRTALKVSKHVSACGESLSMRQAWIEGALESATELVKQL</sequence>
<organism evidence="2">
    <name type="scientific">viral metagenome</name>
    <dbReference type="NCBI Taxonomy" id="1070528"/>
    <lineage>
        <taxon>unclassified sequences</taxon>
        <taxon>metagenomes</taxon>
        <taxon>organismal metagenomes</taxon>
    </lineage>
</organism>
<dbReference type="GO" id="GO:0016491">
    <property type="term" value="F:oxidoreductase activity"/>
    <property type="evidence" value="ECO:0007669"/>
    <property type="project" value="InterPro"/>
</dbReference>
<dbReference type="InterPro" id="IPR036188">
    <property type="entry name" value="FAD/NAD-bd_sf"/>
</dbReference>